<comment type="caution">
    <text evidence="2">The sequence shown here is derived from an EMBL/GenBank/DDBJ whole genome shotgun (WGS) entry which is preliminary data.</text>
</comment>
<organism evidence="2 3">
    <name type="scientific">Amycolatopsis bartoniae</name>
    <dbReference type="NCBI Taxonomy" id="941986"/>
    <lineage>
        <taxon>Bacteria</taxon>
        <taxon>Bacillati</taxon>
        <taxon>Actinomycetota</taxon>
        <taxon>Actinomycetes</taxon>
        <taxon>Pseudonocardiales</taxon>
        <taxon>Pseudonocardiaceae</taxon>
        <taxon>Amycolatopsis</taxon>
    </lineage>
</organism>
<keyword evidence="1" id="KW-1133">Transmembrane helix</keyword>
<evidence type="ECO:0000313" key="2">
    <source>
        <dbReference type="EMBL" id="GHF59460.1"/>
    </source>
</evidence>
<dbReference type="EMBL" id="BNAV01000004">
    <property type="protein sequence ID" value="GHF59460.1"/>
    <property type="molecule type" value="Genomic_DNA"/>
</dbReference>
<keyword evidence="3" id="KW-1185">Reference proteome</keyword>
<protein>
    <submittedName>
        <fullName evidence="2">Uncharacterized protein</fullName>
    </submittedName>
</protein>
<proteinExistence type="predicted"/>
<name>A0A8H9ITT2_9PSEU</name>
<gene>
    <name evidence="2" type="ORF">GCM10017566_36270</name>
</gene>
<dbReference type="Proteomes" id="UP000658656">
    <property type="component" value="Unassembled WGS sequence"/>
</dbReference>
<sequence>MDTVAAHTSQQQAFAEVWRWFLRKAGEPRLRRFRFGLPLLAVVALAGLPRVPCHSPDPP</sequence>
<feature type="transmembrane region" description="Helical" evidence="1">
    <location>
        <begin position="33"/>
        <end position="51"/>
    </location>
</feature>
<keyword evidence="1" id="KW-0812">Transmembrane</keyword>
<dbReference type="AlphaFoldDB" id="A0A8H9ITT2"/>
<evidence type="ECO:0000313" key="3">
    <source>
        <dbReference type="Proteomes" id="UP000658656"/>
    </source>
</evidence>
<reference evidence="2" key="2">
    <citation type="submission" date="2020-09" db="EMBL/GenBank/DDBJ databases">
        <authorList>
            <person name="Sun Q."/>
            <person name="Zhou Y."/>
        </authorList>
    </citation>
    <scope>NUCLEOTIDE SEQUENCE</scope>
    <source>
        <strain evidence="2">CGMCC 4.7679</strain>
    </source>
</reference>
<accession>A0A8H9ITT2</accession>
<keyword evidence="1" id="KW-0472">Membrane</keyword>
<reference evidence="2" key="1">
    <citation type="journal article" date="2014" name="Int. J. Syst. Evol. Microbiol.">
        <title>Complete genome sequence of Corynebacterium casei LMG S-19264T (=DSM 44701T), isolated from a smear-ripened cheese.</title>
        <authorList>
            <consortium name="US DOE Joint Genome Institute (JGI-PGF)"/>
            <person name="Walter F."/>
            <person name="Albersmeier A."/>
            <person name="Kalinowski J."/>
            <person name="Ruckert C."/>
        </authorList>
    </citation>
    <scope>NUCLEOTIDE SEQUENCE</scope>
    <source>
        <strain evidence="2">CGMCC 4.7679</strain>
    </source>
</reference>
<evidence type="ECO:0000256" key="1">
    <source>
        <dbReference type="SAM" id="Phobius"/>
    </source>
</evidence>